<feature type="transmembrane region" description="Helical" evidence="6">
    <location>
        <begin position="149"/>
        <end position="166"/>
    </location>
</feature>
<keyword evidence="9" id="KW-1185">Reference proteome</keyword>
<feature type="transmembrane region" description="Helical" evidence="6">
    <location>
        <begin position="292"/>
        <end position="314"/>
    </location>
</feature>
<keyword evidence="3 6" id="KW-1133">Transmembrane helix</keyword>
<evidence type="ECO:0000256" key="6">
    <source>
        <dbReference type="SAM" id="Phobius"/>
    </source>
</evidence>
<feature type="transmembrane region" description="Helical" evidence="6">
    <location>
        <begin position="344"/>
        <end position="363"/>
    </location>
</feature>
<feature type="transmembrane region" description="Helical" evidence="6">
    <location>
        <begin position="524"/>
        <end position="545"/>
    </location>
</feature>
<reference evidence="8" key="3">
    <citation type="submission" date="2025-09" db="UniProtKB">
        <authorList>
            <consortium name="Ensembl"/>
        </authorList>
    </citation>
    <scope>IDENTIFICATION</scope>
</reference>
<feature type="transmembrane region" description="Helical" evidence="6">
    <location>
        <begin position="243"/>
        <end position="272"/>
    </location>
</feature>
<dbReference type="FunFam" id="1.20.1740.10:FF:000010">
    <property type="entry name" value="probable cationic amino acid transporter"/>
    <property type="match status" value="1"/>
</dbReference>
<dbReference type="PANTHER" id="PTHR43243">
    <property type="entry name" value="INNER MEMBRANE TRANSPORTER YGJI-RELATED"/>
    <property type="match status" value="1"/>
</dbReference>
<dbReference type="PANTHER" id="PTHR43243:SF25">
    <property type="entry name" value="CATIONIC AMINO ACID TRANSPORTER-RELATED"/>
    <property type="match status" value="1"/>
</dbReference>
<keyword evidence="4 6" id="KW-0472">Membrane</keyword>
<evidence type="ECO:0000313" key="9">
    <source>
        <dbReference type="Proteomes" id="UP000314982"/>
    </source>
</evidence>
<evidence type="ECO:0000256" key="2">
    <source>
        <dbReference type="ARBA" id="ARBA00022692"/>
    </source>
</evidence>
<feature type="region of interest" description="Disordered" evidence="5">
    <location>
        <begin position="674"/>
        <end position="722"/>
    </location>
</feature>
<organism evidence="8 9">
    <name type="scientific">Hucho hucho</name>
    <name type="common">huchen</name>
    <dbReference type="NCBI Taxonomy" id="62062"/>
    <lineage>
        <taxon>Eukaryota</taxon>
        <taxon>Metazoa</taxon>
        <taxon>Chordata</taxon>
        <taxon>Craniata</taxon>
        <taxon>Vertebrata</taxon>
        <taxon>Euteleostomi</taxon>
        <taxon>Actinopterygii</taxon>
        <taxon>Neopterygii</taxon>
        <taxon>Teleostei</taxon>
        <taxon>Protacanthopterygii</taxon>
        <taxon>Salmoniformes</taxon>
        <taxon>Salmonidae</taxon>
        <taxon>Salmoninae</taxon>
        <taxon>Hucho</taxon>
    </lineage>
</organism>
<reference evidence="9" key="1">
    <citation type="submission" date="2018-06" db="EMBL/GenBank/DDBJ databases">
        <title>Genome assembly of Danube salmon.</title>
        <authorList>
            <person name="Macqueen D.J."/>
            <person name="Gundappa M.K."/>
        </authorList>
    </citation>
    <scope>NUCLEOTIDE SEQUENCE [LARGE SCALE GENOMIC DNA]</scope>
</reference>
<dbReference type="STRING" id="62062.ENSHHUP00000008653"/>
<evidence type="ECO:0000256" key="3">
    <source>
        <dbReference type="ARBA" id="ARBA00022989"/>
    </source>
</evidence>
<feature type="transmembrane region" description="Helical" evidence="6">
    <location>
        <begin position="611"/>
        <end position="632"/>
    </location>
</feature>
<feature type="domain" description="Cationic amino acid transporter C-terminal" evidence="7">
    <location>
        <begin position="584"/>
        <end position="634"/>
    </location>
</feature>
<evidence type="ECO:0000259" key="7">
    <source>
        <dbReference type="Pfam" id="PF13906"/>
    </source>
</evidence>
<sequence>MLIHGTKLARVLSTVDLVSLGVGSCVGTGMYVVSGLVAKEMAGPGVIVSFIIAAVASILSGVCYAEFGVRVPKTTGSAYTYSYVTVGECVAFFIGWNLILEYLIGTAAGASALSSMADSLANKSISTFMTTHIGTLNGLGKGEQSYPDLLALLIAVIVTVIVALGVKNSVGFNNVLNVINLMVWVFMMVAGLFFVNGHNWDDGRFLPFGWSGVMQGAATCFYAFIGFDIIATTGEEAKSPNTSIPYAITVSLITCLTAYVSVSVILTLMVPYTEIDADAPLMEMFAVHGCYFAKYIVAVGSVAGLSVSLLGSLFPMPRVIYAMAGDGLLFRFLAHVSPYTETPAVACVVSGCLAALLSLLVSLRDLIEMMSIGTLLAYTLVSVCVLLLRYQPESDIHGFVNFLSEEQSNKKKEGVLAECEKEVCSPISEVDDYGGPQTNTCGAKNLPSLGDNEMLIGKPDKTTYTASHPNYGTVDMGSGIESEESEGGMSWRLKKLIGPRYYTMRIRLGLPGKMDRPTPATGKTVTVCVLLLFLVVFIFNSFVIFGEETSLWWALLLLIFLVISMALLIVIILQQPENPKRLPYMAPAVPWVPAAAMLVNSYLMLKLSAITWIRFAVWCFLGILIYFGYGMWNSTLEIRSREQEVHASTYQRYDGHHAGVDDGFSGFSVDDDLYPPSNNDPWAAPDGVDGSGLVPPKADDDDWTDPKGGAKRALAEEDPVDF</sequence>
<dbReference type="Gene3D" id="1.20.1740.10">
    <property type="entry name" value="Amino acid/polyamine transporter I"/>
    <property type="match status" value="2"/>
</dbReference>
<feature type="transmembrane region" description="Helical" evidence="6">
    <location>
        <begin position="178"/>
        <end position="196"/>
    </location>
</feature>
<dbReference type="Pfam" id="PF13520">
    <property type="entry name" value="AA_permease_2"/>
    <property type="match status" value="1"/>
</dbReference>
<dbReference type="Pfam" id="PF13906">
    <property type="entry name" value="AA_permease_C"/>
    <property type="match status" value="1"/>
</dbReference>
<dbReference type="GO" id="GO:0015171">
    <property type="term" value="F:amino acid transmembrane transporter activity"/>
    <property type="evidence" value="ECO:0007669"/>
    <property type="project" value="TreeGrafter"/>
</dbReference>
<dbReference type="AlphaFoldDB" id="A0A4W5JUL2"/>
<dbReference type="InterPro" id="IPR029485">
    <property type="entry name" value="CAT_C"/>
</dbReference>
<feature type="transmembrane region" description="Helical" evidence="6">
    <location>
        <begin position="551"/>
        <end position="573"/>
    </location>
</feature>
<dbReference type="GeneTree" id="ENSGT00940000155893"/>
<evidence type="ECO:0000256" key="5">
    <source>
        <dbReference type="SAM" id="MobiDB-lite"/>
    </source>
</evidence>
<evidence type="ECO:0000256" key="1">
    <source>
        <dbReference type="ARBA" id="ARBA00004141"/>
    </source>
</evidence>
<dbReference type="GO" id="GO:0005886">
    <property type="term" value="C:plasma membrane"/>
    <property type="evidence" value="ECO:0007669"/>
    <property type="project" value="TreeGrafter"/>
</dbReference>
<evidence type="ECO:0000256" key="4">
    <source>
        <dbReference type="ARBA" id="ARBA00023136"/>
    </source>
</evidence>
<proteinExistence type="predicted"/>
<reference evidence="8" key="2">
    <citation type="submission" date="2025-08" db="UniProtKB">
        <authorList>
            <consortium name="Ensembl"/>
        </authorList>
    </citation>
    <scope>IDENTIFICATION</scope>
</reference>
<feature type="transmembrane region" description="Helical" evidence="6">
    <location>
        <begin position="79"/>
        <end position="99"/>
    </location>
</feature>
<accession>A0A4W5JUL2</accession>
<keyword evidence="2 6" id="KW-0812">Transmembrane</keyword>
<dbReference type="Proteomes" id="UP000314982">
    <property type="component" value="Unassembled WGS sequence"/>
</dbReference>
<dbReference type="InterPro" id="IPR002293">
    <property type="entry name" value="AA/rel_permease1"/>
</dbReference>
<feature type="transmembrane region" description="Helical" evidence="6">
    <location>
        <begin position="369"/>
        <end position="388"/>
    </location>
</feature>
<evidence type="ECO:0000313" key="8">
    <source>
        <dbReference type="Ensembl" id="ENSHHUP00000008653.1"/>
    </source>
</evidence>
<feature type="transmembrane region" description="Helical" evidence="6">
    <location>
        <begin position="12"/>
        <end position="33"/>
    </location>
</feature>
<comment type="subcellular location">
    <subcellularLocation>
        <location evidence="1">Membrane</location>
        <topology evidence="1">Multi-pass membrane protein</topology>
    </subcellularLocation>
</comment>
<name>A0A4W5JUL2_9TELE</name>
<feature type="transmembrane region" description="Helical" evidence="6">
    <location>
        <begin position="45"/>
        <end position="67"/>
    </location>
</feature>
<protein>
    <submittedName>
        <fullName evidence="8">Solute carrier family 7 member 14</fullName>
    </submittedName>
</protein>
<feature type="transmembrane region" description="Helical" evidence="6">
    <location>
        <begin position="208"/>
        <end position="231"/>
    </location>
</feature>
<feature type="transmembrane region" description="Helical" evidence="6">
    <location>
        <begin position="585"/>
        <end position="605"/>
    </location>
</feature>
<dbReference type="Ensembl" id="ENSHHUT00000008910.1">
    <property type="protein sequence ID" value="ENSHHUP00000008653.1"/>
    <property type="gene ID" value="ENSHHUG00000005259.1"/>
</dbReference>